<sequence length="48" mass="5171">MTSFGRCDVFAGFYLREGILGESGNEEMAGGSSGLEEDETFMGEDGRK</sequence>
<name>J4I3D2_9APHY</name>
<gene>
    <name evidence="2" type="ORF">FIBRA_08816</name>
</gene>
<keyword evidence="3" id="KW-1185">Reference proteome</keyword>
<accession>J4I3D2</accession>
<dbReference type="InParanoid" id="J4I3D2"/>
<dbReference type="AlphaFoldDB" id="J4I3D2"/>
<reference evidence="2 3" key="1">
    <citation type="journal article" date="2012" name="Appl. Environ. Microbiol.">
        <title>Short-read sequencing for genomic analysis of the brown rot fungus Fibroporia radiculosa.</title>
        <authorList>
            <person name="Tang J.D."/>
            <person name="Perkins A.D."/>
            <person name="Sonstegard T.S."/>
            <person name="Schroeder S.G."/>
            <person name="Burgess S.C."/>
            <person name="Diehl S.V."/>
        </authorList>
    </citation>
    <scope>NUCLEOTIDE SEQUENCE [LARGE SCALE GENOMIC DNA]</scope>
    <source>
        <strain evidence="2 3">TFFH 294</strain>
    </source>
</reference>
<evidence type="ECO:0000256" key="1">
    <source>
        <dbReference type="SAM" id="MobiDB-lite"/>
    </source>
</evidence>
<organism evidence="2 3">
    <name type="scientific">Fibroporia radiculosa</name>
    <dbReference type="NCBI Taxonomy" id="599839"/>
    <lineage>
        <taxon>Eukaryota</taxon>
        <taxon>Fungi</taxon>
        <taxon>Dikarya</taxon>
        <taxon>Basidiomycota</taxon>
        <taxon>Agaricomycotina</taxon>
        <taxon>Agaricomycetes</taxon>
        <taxon>Polyporales</taxon>
        <taxon>Fibroporiaceae</taxon>
        <taxon>Fibroporia</taxon>
    </lineage>
</organism>
<proteinExistence type="predicted"/>
<evidence type="ECO:0000313" key="2">
    <source>
        <dbReference type="EMBL" id="CCM06542.1"/>
    </source>
</evidence>
<protein>
    <submittedName>
        <fullName evidence="2">Uncharacterized protein</fullName>
    </submittedName>
</protein>
<dbReference type="HOGENOM" id="CLU_3159984_0_0_1"/>
<feature type="region of interest" description="Disordered" evidence="1">
    <location>
        <begin position="23"/>
        <end position="48"/>
    </location>
</feature>
<dbReference type="GeneID" id="24101442"/>
<dbReference type="RefSeq" id="XP_012185825.1">
    <property type="nucleotide sequence ID" value="XM_012330435.1"/>
</dbReference>
<evidence type="ECO:0000313" key="3">
    <source>
        <dbReference type="Proteomes" id="UP000006352"/>
    </source>
</evidence>
<dbReference type="Proteomes" id="UP000006352">
    <property type="component" value="Unassembled WGS sequence"/>
</dbReference>
<dbReference type="EMBL" id="HE797383">
    <property type="protein sequence ID" value="CCM06542.1"/>
    <property type="molecule type" value="Genomic_DNA"/>
</dbReference>